<comment type="caution">
    <text evidence="2">The sequence shown here is derived from an EMBL/GenBank/DDBJ whole genome shotgun (WGS) entry which is preliminary data.</text>
</comment>
<dbReference type="EMBL" id="JAUCMV010000003">
    <property type="protein sequence ID" value="KAK0410789.1"/>
    <property type="molecule type" value="Genomic_DNA"/>
</dbReference>
<reference evidence="2" key="1">
    <citation type="submission" date="2023-06" db="EMBL/GenBank/DDBJ databases">
        <title>Genomic analysis of the entomopathogenic nematode Steinernema hermaphroditum.</title>
        <authorList>
            <person name="Schwarz E.M."/>
            <person name="Heppert J.K."/>
            <person name="Baniya A."/>
            <person name="Schwartz H.T."/>
            <person name="Tan C.-H."/>
            <person name="Antoshechkin I."/>
            <person name="Sternberg P.W."/>
            <person name="Goodrich-Blair H."/>
            <person name="Dillman A.R."/>
        </authorList>
    </citation>
    <scope>NUCLEOTIDE SEQUENCE</scope>
    <source>
        <strain evidence="2">PS9179</strain>
        <tissue evidence="2">Whole animal</tissue>
    </source>
</reference>
<dbReference type="Proteomes" id="UP001175271">
    <property type="component" value="Unassembled WGS sequence"/>
</dbReference>
<feature type="transmembrane region" description="Helical" evidence="1">
    <location>
        <begin position="12"/>
        <end position="35"/>
    </location>
</feature>
<evidence type="ECO:0000256" key="1">
    <source>
        <dbReference type="SAM" id="Phobius"/>
    </source>
</evidence>
<dbReference type="Gene3D" id="1.20.1070.10">
    <property type="entry name" value="Rhodopsin 7-helix transmembrane proteins"/>
    <property type="match status" value="1"/>
</dbReference>
<gene>
    <name evidence="2" type="ORF">QR680_005323</name>
</gene>
<protein>
    <recommendedName>
        <fullName evidence="4">G-protein coupled receptors family 1 profile domain-containing protein</fullName>
    </recommendedName>
</protein>
<keyword evidence="1" id="KW-0472">Membrane</keyword>
<sequence>MVAEADFGSLPFAVAIFLQGWLSLLMNVLLALSIVTSASNRVRKQYTVIVGVCLSESLLALSFIVLSVHWIVHLFSNYGRPRPPHLMSLVPATNRESFQCLSMPYNVLFAVSYQCVGVATLLAAVDRFLSELFPRLYSKLSIVDIGVAIVVGFILSFIPLLAALNFSRTARVDFYSNRPYLYMALDAISDTISPFFVLFRLVTVSASICLALPVLYVENRQQRKLFKTTSKAKTVVTPSASQSSSRQRTWRSSIIGFAIVTSMAFLIVPDALTVTREFSHKDVFLSVYLSNQFRSWLNASVFFAKHGNLRRQLAELFCLVKG</sequence>
<accession>A0AA39HSU1</accession>
<dbReference type="AlphaFoldDB" id="A0AA39HSU1"/>
<evidence type="ECO:0000313" key="3">
    <source>
        <dbReference type="Proteomes" id="UP001175271"/>
    </source>
</evidence>
<evidence type="ECO:0000313" key="2">
    <source>
        <dbReference type="EMBL" id="KAK0410789.1"/>
    </source>
</evidence>
<keyword evidence="3" id="KW-1185">Reference proteome</keyword>
<feature type="transmembrane region" description="Helical" evidence="1">
    <location>
        <begin position="107"/>
        <end position="129"/>
    </location>
</feature>
<name>A0AA39HSU1_9BILA</name>
<feature type="transmembrane region" description="Helical" evidence="1">
    <location>
        <begin position="47"/>
        <end position="72"/>
    </location>
</feature>
<feature type="transmembrane region" description="Helical" evidence="1">
    <location>
        <begin position="254"/>
        <end position="272"/>
    </location>
</feature>
<evidence type="ECO:0008006" key="4">
    <source>
        <dbReference type="Google" id="ProtNLM"/>
    </source>
</evidence>
<keyword evidence="1" id="KW-0812">Transmembrane</keyword>
<proteinExistence type="predicted"/>
<organism evidence="2 3">
    <name type="scientific">Steinernema hermaphroditum</name>
    <dbReference type="NCBI Taxonomy" id="289476"/>
    <lineage>
        <taxon>Eukaryota</taxon>
        <taxon>Metazoa</taxon>
        <taxon>Ecdysozoa</taxon>
        <taxon>Nematoda</taxon>
        <taxon>Chromadorea</taxon>
        <taxon>Rhabditida</taxon>
        <taxon>Tylenchina</taxon>
        <taxon>Panagrolaimomorpha</taxon>
        <taxon>Strongyloidoidea</taxon>
        <taxon>Steinernematidae</taxon>
        <taxon>Steinernema</taxon>
    </lineage>
</organism>
<feature type="transmembrane region" description="Helical" evidence="1">
    <location>
        <begin position="195"/>
        <end position="217"/>
    </location>
</feature>
<keyword evidence="1" id="KW-1133">Transmembrane helix</keyword>
<feature type="transmembrane region" description="Helical" evidence="1">
    <location>
        <begin position="141"/>
        <end position="164"/>
    </location>
</feature>